<dbReference type="KEGG" id="cyn:Cyan7425_2898"/>
<dbReference type="EMBL" id="CP001344">
    <property type="protein sequence ID" value="ACL45241.1"/>
    <property type="molecule type" value="Genomic_DNA"/>
</dbReference>
<dbReference type="AlphaFoldDB" id="B8HL09"/>
<name>B8HL09_CYAP4</name>
<gene>
    <name evidence="2" type="ordered locus">Cyan7425_2898</name>
</gene>
<feature type="region of interest" description="Disordered" evidence="1">
    <location>
        <begin position="1"/>
        <end position="47"/>
    </location>
</feature>
<sequence>MSNPENPQAANQPEELENPENQLEELEELEEELTGDDLNSISGGPAGVASICTSGTGIISSPGARCTCSGY</sequence>
<reference evidence="2" key="1">
    <citation type="submission" date="2009-01" db="EMBL/GenBank/DDBJ databases">
        <title>Complete sequence of chromosome Cyanothece sp. PCC 7425.</title>
        <authorList>
            <consortium name="US DOE Joint Genome Institute"/>
            <person name="Lucas S."/>
            <person name="Copeland A."/>
            <person name="Lapidus A."/>
            <person name="Glavina del Rio T."/>
            <person name="Dalin E."/>
            <person name="Tice H."/>
            <person name="Bruce D."/>
            <person name="Goodwin L."/>
            <person name="Pitluck S."/>
            <person name="Sims D."/>
            <person name="Meineke L."/>
            <person name="Brettin T."/>
            <person name="Detter J.C."/>
            <person name="Han C."/>
            <person name="Larimer F."/>
            <person name="Land M."/>
            <person name="Hauser L."/>
            <person name="Kyrpides N."/>
            <person name="Ovchinnikova G."/>
            <person name="Liberton M."/>
            <person name="Stoeckel J."/>
            <person name="Banerjee A."/>
            <person name="Singh A."/>
            <person name="Page L."/>
            <person name="Sato H."/>
            <person name="Zhao L."/>
            <person name="Sherman L."/>
            <person name="Pakrasi H."/>
            <person name="Richardson P."/>
        </authorList>
    </citation>
    <scope>NUCLEOTIDE SEQUENCE</scope>
    <source>
        <strain evidence="2">PCC 7425</strain>
    </source>
</reference>
<evidence type="ECO:0000256" key="1">
    <source>
        <dbReference type="SAM" id="MobiDB-lite"/>
    </source>
</evidence>
<organism evidence="2">
    <name type="scientific">Cyanothece sp. (strain PCC 7425 / ATCC 29141)</name>
    <dbReference type="NCBI Taxonomy" id="395961"/>
    <lineage>
        <taxon>Bacteria</taxon>
        <taxon>Bacillati</taxon>
        <taxon>Cyanobacteriota</taxon>
        <taxon>Cyanophyceae</taxon>
        <taxon>Gomontiellales</taxon>
        <taxon>Cyanothecaceae</taxon>
        <taxon>Cyanothece</taxon>
    </lineage>
</organism>
<dbReference type="HOGENOM" id="CLU_2733299_0_0_3"/>
<accession>B8HL09</accession>
<feature type="compositionally biased region" description="Polar residues" evidence="1">
    <location>
        <begin position="1"/>
        <end position="11"/>
    </location>
</feature>
<feature type="compositionally biased region" description="Acidic residues" evidence="1">
    <location>
        <begin position="14"/>
        <end position="35"/>
    </location>
</feature>
<protein>
    <submittedName>
        <fullName evidence="2">Uncharacterized protein</fullName>
    </submittedName>
</protein>
<proteinExistence type="predicted"/>
<evidence type="ECO:0000313" key="2">
    <source>
        <dbReference type="EMBL" id="ACL45241.1"/>
    </source>
</evidence>